<dbReference type="GO" id="GO:0051015">
    <property type="term" value="F:actin filament binding"/>
    <property type="evidence" value="ECO:0007669"/>
    <property type="project" value="TreeGrafter"/>
</dbReference>
<gene>
    <name evidence="3" type="ORF">EDC65_5116</name>
</gene>
<dbReference type="Gene3D" id="3.40.225.10">
    <property type="entry name" value="Class II aldolase/adducin N-terminal domain"/>
    <property type="match status" value="1"/>
</dbReference>
<dbReference type="Proteomes" id="UP000278222">
    <property type="component" value="Unassembled WGS sequence"/>
</dbReference>
<evidence type="ECO:0000313" key="4">
    <source>
        <dbReference type="Proteomes" id="UP000278222"/>
    </source>
</evidence>
<dbReference type="PANTHER" id="PTHR10672">
    <property type="entry name" value="ADDUCIN"/>
    <property type="match status" value="1"/>
</dbReference>
<dbReference type="AlphaFoldDB" id="A0A3N1KS90"/>
<dbReference type="GO" id="GO:0005856">
    <property type="term" value="C:cytoskeleton"/>
    <property type="evidence" value="ECO:0007669"/>
    <property type="project" value="TreeGrafter"/>
</dbReference>
<dbReference type="SUPFAM" id="SSF53639">
    <property type="entry name" value="AraD/HMP-PK domain-like"/>
    <property type="match status" value="1"/>
</dbReference>
<comment type="similarity">
    <text evidence="1">Belongs to the aldolase class II family.</text>
</comment>
<sequence>MDGTREIAGRSLREQVSDEEWALRVQLAACYRIIEHLGWSELIWSHTTARVPGPEHHFLINPYGLRYDEVTASNLVKIDLDGNPVGPGQHLVNPAGFVIHSAIHQVREDALCVMHTHTVAGMAVAAQEAGVLPVSMYALGFDGQVAYHDFEGPSMDLGERGRLAASLGRHNLLVLRTHGLLTCGRSISEAFIYMYRLQRACEIQLMAQSGGGRLVVPSHAVRRSSVENTYQFLATGGVATYGELEFDALVRLMDRKDPSFRE</sequence>
<evidence type="ECO:0000259" key="2">
    <source>
        <dbReference type="SMART" id="SM01007"/>
    </source>
</evidence>
<evidence type="ECO:0000256" key="1">
    <source>
        <dbReference type="ARBA" id="ARBA00037961"/>
    </source>
</evidence>
<dbReference type="RefSeq" id="WP_123695002.1">
    <property type="nucleotide sequence ID" value="NZ_AP019700.1"/>
</dbReference>
<dbReference type="InterPro" id="IPR036409">
    <property type="entry name" value="Aldolase_II/adducin_N_sf"/>
</dbReference>
<dbReference type="EMBL" id="RJKX01000018">
    <property type="protein sequence ID" value="ROP81260.1"/>
    <property type="molecule type" value="Genomic_DNA"/>
</dbReference>
<name>A0A3N1KS90_9PROT</name>
<reference evidence="3 4" key="1">
    <citation type="submission" date="2018-11" db="EMBL/GenBank/DDBJ databases">
        <title>Genomic Encyclopedia of Type Strains, Phase IV (KMG-IV): sequencing the most valuable type-strain genomes for metagenomic binning, comparative biology and taxonomic classification.</title>
        <authorList>
            <person name="Goeker M."/>
        </authorList>
    </citation>
    <scope>NUCLEOTIDE SEQUENCE [LARGE SCALE GENOMIC DNA]</scope>
    <source>
        <strain evidence="3 4">DSM 5900</strain>
    </source>
</reference>
<keyword evidence="4" id="KW-1185">Reference proteome</keyword>
<evidence type="ECO:0000313" key="3">
    <source>
        <dbReference type="EMBL" id="ROP81260.1"/>
    </source>
</evidence>
<dbReference type="InterPro" id="IPR051017">
    <property type="entry name" value="Aldolase-II_Adducin_sf"/>
</dbReference>
<proteinExistence type="inferred from homology"/>
<dbReference type="SMART" id="SM01007">
    <property type="entry name" value="Aldolase_II"/>
    <property type="match status" value="1"/>
</dbReference>
<feature type="domain" description="Class II aldolase/adducin N-terminal" evidence="2">
    <location>
        <begin position="25"/>
        <end position="205"/>
    </location>
</feature>
<protein>
    <submittedName>
        <fullName evidence="3">Ribulose-5-phosphate 4-epimerase/fuculose-1-phosphate aldolase</fullName>
    </submittedName>
</protein>
<dbReference type="OrthoDB" id="5291399at2"/>
<dbReference type="Pfam" id="PF00596">
    <property type="entry name" value="Aldolase_II"/>
    <property type="match status" value="1"/>
</dbReference>
<dbReference type="PANTHER" id="PTHR10672:SF3">
    <property type="entry name" value="PROTEIN HU-LI TAI SHAO"/>
    <property type="match status" value="1"/>
</dbReference>
<comment type="caution">
    <text evidence="3">The sequence shown here is derived from an EMBL/GenBank/DDBJ whole genome shotgun (WGS) entry which is preliminary data.</text>
</comment>
<dbReference type="InterPro" id="IPR001303">
    <property type="entry name" value="Aldolase_II/adducin_N"/>
</dbReference>
<dbReference type="NCBIfam" id="NF005451">
    <property type="entry name" value="PRK07044.1"/>
    <property type="match status" value="1"/>
</dbReference>
<organism evidence="3 4">
    <name type="scientific">Stella humosa</name>
    <dbReference type="NCBI Taxonomy" id="94"/>
    <lineage>
        <taxon>Bacteria</taxon>
        <taxon>Pseudomonadati</taxon>
        <taxon>Pseudomonadota</taxon>
        <taxon>Alphaproteobacteria</taxon>
        <taxon>Rhodospirillales</taxon>
        <taxon>Stellaceae</taxon>
        <taxon>Stella</taxon>
    </lineage>
</organism>
<accession>A0A3N1KS90</accession>